<dbReference type="SUPFAM" id="SSF51569">
    <property type="entry name" value="Aldolase"/>
    <property type="match status" value="1"/>
</dbReference>
<keyword evidence="2 3" id="KW-0456">Lyase</keyword>
<dbReference type="Pfam" id="PF00701">
    <property type="entry name" value="DHDPS"/>
    <property type="match status" value="1"/>
</dbReference>
<dbReference type="EMBL" id="BAABKZ010000001">
    <property type="protein sequence ID" value="GAA5088542.1"/>
    <property type="molecule type" value="Genomic_DNA"/>
</dbReference>
<dbReference type="PANTHER" id="PTHR12128">
    <property type="entry name" value="DIHYDRODIPICOLINATE SYNTHASE"/>
    <property type="match status" value="1"/>
</dbReference>
<comment type="caution">
    <text evidence="4">The sequence shown here is derived from an EMBL/GenBank/DDBJ whole genome shotgun (WGS) entry which is preliminary data.</text>
</comment>
<protein>
    <submittedName>
        <fullName evidence="4">Dihydrodipicolinate synthase family protein</fullName>
    </submittedName>
</protein>
<organism evidence="4 5">
    <name type="scientific">Microbacterium yannicii</name>
    <dbReference type="NCBI Taxonomy" id="671622"/>
    <lineage>
        <taxon>Bacteria</taxon>
        <taxon>Bacillati</taxon>
        <taxon>Actinomycetota</taxon>
        <taxon>Actinomycetes</taxon>
        <taxon>Micrococcales</taxon>
        <taxon>Microbacteriaceae</taxon>
        <taxon>Microbacterium</taxon>
    </lineage>
</organism>
<dbReference type="CDD" id="cd00408">
    <property type="entry name" value="DHDPS-like"/>
    <property type="match status" value="1"/>
</dbReference>
<evidence type="ECO:0000313" key="4">
    <source>
        <dbReference type="EMBL" id="GAA5088542.1"/>
    </source>
</evidence>
<evidence type="ECO:0000256" key="2">
    <source>
        <dbReference type="ARBA" id="ARBA00023239"/>
    </source>
</evidence>
<dbReference type="PANTHER" id="PTHR12128:SF66">
    <property type="entry name" value="4-HYDROXY-2-OXOGLUTARATE ALDOLASE, MITOCHONDRIAL"/>
    <property type="match status" value="1"/>
</dbReference>
<sequence length="300" mass="31956">MTETPGVWPVVLTPFTDTDEVDYAALGSYVDWLIDNGADGLFAVALSGEMYELDPAERVEVARCVVERAAGRVPVAASVVGGFHLGDIVAEASDLVTAGVDVVVLVASVVLNPEDEDGRLVSLAQALAADLPDVALGIYECPIPYHRVLSEDVVAALARTERFVFFKETSHDVSRMATRVADAEGTPLRVFNADIESYVESLGVGVAGLSGWIVNVAPDLVARLGELAASEGVTPRVQGLQRLLVDIEQRMGPTYPGSAKALVARRTGLSWSSRSRWRAAEIDDALVRELADTIARAAAR</sequence>
<comment type="similarity">
    <text evidence="1 3">Belongs to the DapA family.</text>
</comment>
<accession>A0ABP9M480</accession>
<reference evidence="5" key="1">
    <citation type="journal article" date="2019" name="Int. J. Syst. Evol. Microbiol.">
        <title>The Global Catalogue of Microorganisms (GCM) 10K type strain sequencing project: providing services to taxonomists for standard genome sequencing and annotation.</title>
        <authorList>
            <consortium name="The Broad Institute Genomics Platform"/>
            <consortium name="The Broad Institute Genome Sequencing Center for Infectious Disease"/>
            <person name="Wu L."/>
            <person name="Ma J."/>
        </authorList>
    </citation>
    <scope>NUCLEOTIDE SEQUENCE [LARGE SCALE GENOMIC DNA]</scope>
    <source>
        <strain evidence="5">JCM 18959</strain>
    </source>
</reference>
<dbReference type="Proteomes" id="UP001501407">
    <property type="component" value="Unassembled WGS sequence"/>
</dbReference>
<name>A0ABP9M480_9MICO</name>
<dbReference type="SMART" id="SM01130">
    <property type="entry name" value="DHDPS"/>
    <property type="match status" value="1"/>
</dbReference>
<gene>
    <name evidence="4" type="ORF">GCM10025760_11070</name>
</gene>
<dbReference type="InterPro" id="IPR002220">
    <property type="entry name" value="DapA-like"/>
</dbReference>
<dbReference type="Gene3D" id="3.20.20.70">
    <property type="entry name" value="Aldolase class I"/>
    <property type="match status" value="1"/>
</dbReference>
<dbReference type="PIRSF" id="PIRSF001365">
    <property type="entry name" value="DHDPS"/>
    <property type="match status" value="1"/>
</dbReference>
<keyword evidence="5" id="KW-1185">Reference proteome</keyword>
<evidence type="ECO:0000256" key="3">
    <source>
        <dbReference type="PIRNR" id="PIRNR001365"/>
    </source>
</evidence>
<evidence type="ECO:0000256" key="1">
    <source>
        <dbReference type="ARBA" id="ARBA00007592"/>
    </source>
</evidence>
<proteinExistence type="inferred from homology"/>
<dbReference type="InterPro" id="IPR013785">
    <property type="entry name" value="Aldolase_TIM"/>
</dbReference>
<evidence type="ECO:0000313" key="5">
    <source>
        <dbReference type="Proteomes" id="UP001501407"/>
    </source>
</evidence>
<dbReference type="RefSeq" id="WP_194412927.1">
    <property type="nucleotide sequence ID" value="NZ_BAABKZ010000001.1"/>
</dbReference>